<dbReference type="EC" id="4.3.2.9" evidence="1"/>
<dbReference type="GO" id="GO:0003839">
    <property type="term" value="F:gamma-glutamylcyclotransferase activity"/>
    <property type="evidence" value="ECO:0007669"/>
    <property type="project" value="UniProtKB-EC"/>
</dbReference>
<evidence type="ECO:0000256" key="1">
    <source>
        <dbReference type="ARBA" id="ARBA00012346"/>
    </source>
</evidence>
<organism evidence="3 4">
    <name type="scientific">Ramalina farinacea</name>
    <dbReference type="NCBI Taxonomy" id="258253"/>
    <lineage>
        <taxon>Eukaryota</taxon>
        <taxon>Fungi</taxon>
        <taxon>Dikarya</taxon>
        <taxon>Ascomycota</taxon>
        <taxon>Pezizomycotina</taxon>
        <taxon>Lecanoromycetes</taxon>
        <taxon>OSLEUM clade</taxon>
        <taxon>Lecanoromycetidae</taxon>
        <taxon>Lecanorales</taxon>
        <taxon>Lecanorineae</taxon>
        <taxon>Ramalinaceae</taxon>
        <taxon>Ramalina</taxon>
    </lineage>
</organism>
<dbReference type="InterPro" id="IPR036568">
    <property type="entry name" value="GGCT-like_sf"/>
</dbReference>
<protein>
    <recommendedName>
        <fullName evidence="1">gamma-glutamylcyclotransferase</fullName>
        <ecNumber evidence="1">4.3.2.9</ecNumber>
    </recommendedName>
</protein>
<keyword evidence="4" id="KW-1185">Reference proteome</keyword>
<name>A0AA43QUN1_9LECA</name>
<reference evidence="3" key="1">
    <citation type="journal article" date="2023" name="Genome Biol. Evol.">
        <title>First Whole Genome Sequence and Flow Cytometry Genome Size Data for the Lichen-Forming Fungus Ramalina farinacea (Ascomycota).</title>
        <authorList>
            <person name="Llewellyn T."/>
            <person name="Mian S."/>
            <person name="Hill R."/>
            <person name="Leitch I.J."/>
            <person name="Gaya E."/>
        </authorList>
    </citation>
    <scope>NUCLEOTIDE SEQUENCE</scope>
    <source>
        <strain evidence="3">LIQ254RAFAR</strain>
    </source>
</reference>
<evidence type="ECO:0000313" key="4">
    <source>
        <dbReference type="Proteomes" id="UP001161017"/>
    </source>
</evidence>
<comment type="caution">
    <text evidence="3">The sequence shown here is derived from an EMBL/GenBank/DDBJ whole genome shotgun (WGS) entry which is preliminary data.</text>
</comment>
<dbReference type="EMBL" id="JAPUFD010000022">
    <property type="protein sequence ID" value="MDI1492928.1"/>
    <property type="molecule type" value="Genomic_DNA"/>
</dbReference>
<dbReference type="Proteomes" id="UP001161017">
    <property type="component" value="Unassembled WGS sequence"/>
</dbReference>
<dbReference type="PANTHER" id="PTHR12935">
    <property type="entry name" value="GAMMA-GLUTAMYLCYCLOTRANSFERASE"/>
    <property type="match status" value="1"/>
</dbReference>
<dbReference type="Gene3D" id="3.10.490.10">
    <property type="entry name" value="Gamma-glutamyl cyclotransferase-like"/>
    <property type="match status" value="1"/>
</dbReference>
<accession>A0AA43QUN1</accession>
<dbReference type="SUPFAM" id="SSF110857">
    <property type="entry name" value="Gamma-glutamyl cyclotransferase-like"/>
    <property type="match status" value="1"/>
</dbReference>
<sequence>MAARCQTSVFMGIGKLSGWRWQINERGVANIVESADDYVEGVVYDIDKGNKRQLDRNEGVNKGFYGAAYLPIQFISSREYRAQRTGHVARALANVTVPLTVTMSRCSQDRAGLSPRAMLDNQAQEQNGLPSQYPASDKAMPDASACLAMPDASACVAFEDSMGNAVETANALVYISTQYMTDGDIRTEYVDRMQRALIDGCKLGLSAYFLQQVDLCIHRIKISPYGNYGRTIPNPQEVASVAPLNEDHHSRMRYNIDRAGGENTHMVGVNYNRYVVTDVKDRVKLPKRRNSNPL</sequence>
<dbReference type="PANTHER" id="PTHR12935:SF0">
    <property type="entry name" value="GAMMA-GLUTAMYLCYCLOTRANSFERASE"/>
    <property type="match status" value="1"/>
</dbReference>
<dbReference type="AlphaFoldDB" id="A0AA43QUN1"/>
<evidence type="ECO:0000256" key="2">
    <source>
        <dbReference type="ARBA" id="ARBA00023239"/>
    </source>
</evidence>
<dbReference type="InterPro" id="IPR013024">
    <property type="entry name" value="GGCT-like"/>
</dbReference>
<keyword evidence="2" id="KW-0456">Lyase</keyword>
<evidence type="ECO:0000313" key="3">
    <source>
        <dbReference type="EMBL" id="MDI1492928.1"/>
    </source>
</evidence>
<gene>
    <name evidence="3" type="ORF">OHK93_004711</name>
</gene>
<dbReference type="CDD" id="cd06661">
    <property type="entry name" value="GGCT_like"/>
    <property type="match status" value="1"/>
</dbReference>
<dbReference type="InterPro" id="IPR017939">
    <property type="entry name" value="G-Glutamylcylcotransferase"/>
</dbReference>
<proteinExistence type="predicted"/>